<keyword evidence="3" id="KW-1185">Reference proteome</keyword>
<evidence type="ECO:0000256" key="1">
    <source>
        <dbReference type="SAM" id="Phobius"/>
    </source>
</evidence>
<accession>A0A9Q8QIH9</accession>
<dbReference type="RefSeq" id="XP_047843934.1">
    <property type="nucleotide sequence ID" value="XM_047987943.1"/>
</dbReference>
<dbReference type="Proteomes" id="UP000829364">
    <property type="component" value="Chromosome 6"/>
</dbReference>
<keyword evidence="1" id="KW-0472">Membrane</keyword>
<feature type="transmembrane region" description="Helical" evidence="1">
    <location>
        <begin position="102"/>
        <end position="126"/>
    </location>
</feature>
<keyword evidence="1" id="KW-1133">Transmembrane helix</keyword>
<proteinExistence type="predicted"/>
<gene>
    <name evidence="2" type="ORF">JDV02_006538</name>
</gene>
<name>A0A9Q8QIH9_9HYPO</name>
<organism evidence="2 3">
    <name type="scientific">Purpureocillium takamizusanense</name>
    <dbReference type="NCBI Taxonomy" id="2060973"/>
    <lineage>
        <taxon>Eukaryota</taxon>
        <taxon>Fungi</taxon>
        <taxon>Dikarya</taxon>
        <taxon>Ascomycota</taxon>
        <taxon>Pezizomycotina</taxon>
        <taxon>Sordariomycetes</taxon>
        <taxon>Hypocreomycetidae</taxon>
        <taxon>Hypocreales</taxon>
        <taxon>Ophiocordycipitaceae</taxon>
        <taxon>Purpureocillium</taxon>
    </lineage>
</organism>
<dbReference type="KEGG" id="ptkz:JDV02_006538"/>
<evidence type="ECO:0000313" key="3">
    <source>
        <dbReference type="Proteomes" id="UP000829364"/>
    </source>
</evidence>
<reference evidence="2" key="1">
    <citation type="submission" date="2021-11" db="EMBL/GenBank/DDBJ databases">
        <title>Purpureocillium_takamizusanense_genome.</title>
        <authorList>
            <person name="Nguyen N.-H."/>
        </authorList>
    </citation>
    <scope>NUCLEOTIDE SEQUENCE</scope>
    <source>
        <strain evidence="2">PT3</strain>
    </source>
</reference>
<keyword evidence="1" id="KW-0812">Transmembrane</keyword>
<dbReference type="EMBL" id="CP086359">
    <property type="protein sequence ID" value="UNI20453.1"/>
    <property type="molecule type" value="Genomic_DNA"/>
</dbReference>
<dbReference type="AlphaFoldDB" id="A0A9Q8QIH9"/>
<dbReference type="GeneID" id="72068487"/>
<sequence>MERQTRPEPSEKAVSNMLEPWASGEACRHTPQRLPQPCCNLVQGIIAVQALALLDSIHFALWMYSNASERVYLGSSIHLLLHLLLLLRLSGSQPKPDRASTLYLMMATAGLCRLTLNGVALGLALLQCRSPASQQARNGSCLLLGKPAFDSLAIMLATALKYSVSGWQIASWYACFRCARREAGVRDAARDTVRVTE</sequence>
<evidence type="ECO:0000313" key="2">
    <source>
        <dbReference type="EMBL" id="UNI20453.1"/>
    </source>
</evidence>
<feature type="transmembrane region" description="Helical" evidence="1">
    <location>
        <begin position="71"/>
        <end position="90"/>
    </location>
</feature>
<protein>
    <submittedName>
        <fullName evidence="2">Uncharacterized protein</fullName>
    </submittedName>
</protein>